<dbReference type="PROSITE" id="PS50092">
    <property type="entry name" value="TSP1"/>
    <property type="match status" value="2"/>
</dbReference>
<evidence type="ECO:0000256" key="4">
    <source>
        <dbReference type="ARBA" id="ARBA00022737"/>
    </source>
</evidence>
<comment type="caution">
    <text evidence="6">The sequence shown here is derived from an EMBL/GenBank/DDBJ whole genome shotgun (WGS) entry which is preliminary data.</text>
</comment>
<dbReference type="Proteomes" id="UP000708208">
    <property type="component" value="Unassembled WGS sequence"/>
</dbReference>
<feature type="non-terminal residue" evidence="6">
    <location>
        <position position="125"/>
    </location>
</feature>
<dbReference type="EMBL" id="CAJVCH010536891">
    <property type="protein sequence ID" value="CAG7825600.1"/>
    <property type="molecule type" value="Genomic_DNA"/>
</dbReference>
<evidence type="ECO:0000256" key="1">
    <source>
        <dbReference type="ARBA" id="ARBA00004613"/>
    </source>
</evidence>
<dbReference type="PANTHER" id="PTHR13723">
    <property type="entry name" value="ADAMTS A DISINTEGRIN AND METALLOPROTEASE WITH THROMBOSPONDIN MOTIFS PROTEASE"/>
    <property type="match status" value="1"/>
</dbReference>
<accession>A0A8J2PXH0</accession>
<protein>
    <submittedName>
        <fullName evidence="6">Uncharacterized protein</fullName>
    </submittedName>
</protein>
<keyword evidence="7" id="KW-1185">Reference proteome</keyword>
<sequence>CSVSCGQGLKSRQVLCILFNRGKFKVIEDSHCSVSTKPDEKIICENPTFCPSRWFSTEWSECSAPCGGGSQRRSVSCRASNWTLPSSACLDDDRPLDRRSCNEHKCTSIGSNTDQSGMVKDTPPA</sequence>
<keyword evidence="4" id="KW-0677">Repeat</keyword>
<dbReference type="FunFam" id="2.20.100.10:FF:000005">
    <property type="entry name" value="ADAM metallopeptidase with thrombospondin type 1 motif 9"/>
    <property type="match status" value="1"/>
</dbReference>
<name>A0A8J2PXH0_9HEXA</name>
<organism evidence="6 7">
    <name type="scientific">Allacma fusca</name>
    <dbReference type="NCBI Taxonomy" id="39272"/>
    <lineage>
        <taxon>Eukaryota</taxon>
        <taxon>Metazoa</taxon>
        <taxon>Ecdysozoa</taxon>
        <taxon>Arthropoda</taxon>
        <taxon>Hexapoda</taxon>
        <taxon>Collembola</taxon>
        <taxon>Symphypleona</taxon>
        <taxon>Sminthuridae</taxon>
        <taxon>Allacma</taxon>
    </lineage>
</organism>
<dbReference type="InterPro" id="IPR050439">
    <property type="entry name" value="ADAMTS_ADAMTS-like"/>
</dbReference>
<evidence type="ECO:0000256" key="5">
    <source>
        <dbReference type="SAM" id="MobiDB-lite"/>
    </source>
</evidence>
<comment type="subcellular location">
    <subcellularLocation>
        <location evidence="1">Secreted</location>
    </subcellularLocation>
</comment>
<dbReference type="Pfam" id="PF19030">
    <property type="entry name" value="TSP1_ADAMTS"/>
    <property type="match status" value="2"/>
</dbReference>
<proteinExistence type="predicted"/>
<dbReference type="SMART" id="SM00209">
    <property type="entry name" value="TSP1"/>
    <property type="match status" value="1"/>
</dbReference>
<reference evidence="6" key="1">
    <citation type="submission" date="2021-06" db="EMBL/GenBank/DDBJ databases">
        <authorList>
            <person name="Hodson N. C."/>
            <person name="Mongue J. A."/>
            <person name="Jaron S. K."/>
        </authorList>
    </citation>
    <scope>NUCLEOTIDE SEQUENCE</scope>
</reference>
<evidence type="ECO:0000256" key="3">
    <source>
        <dbReference type="ARBA" id="ARBA00022729"/>
    </source>
</evidence>
<evidence type="ECO:0000313" key="7">
    <source>
        <dbReference type="Proteomes" id="UP000708208"/>
    </source>
</evidence>
<dbReference type="OrthoDB" id="5781878at2759"/>
<gene>
    <name evidence="6" type="ORF">AFUS01_LOCUS35703</name>
</gene>
<dbReference type="InterPro" id="IPR000884">
    <property type="entry name" value="TSP1_rpt"/>
</dbReference>
<keyword evidence="3" id="KW-0732">Signal</keyword>
<dbReference type="GO" id="GO:0005576">
    <property type="term" value="C:extracellular region"/>
    <property type="evidence" value="ECO:0007669"/>
    <property type="project" value="UniProtKB-SubCell"/>
</dbReference>
<keyword evidence="2" id="KW-0964">Secreted</keyword>
<evidence type="ECO:0000256" key="2">
    <source>
        <dbReference type="ARBA" id="ARBA00022525"/>
    </source>
</evidence>
<feature type="non-terminal residue" evidence="6">
    <location>
        <position position="1"/>
    </location>
</feature>
<dbReference type="AlphaFoldDB" id="A0A8J2PXH0"/>
<feature type="region of interest" description="Disordered" evidence="5">
    <location>
        <begin position="106"/>
        <end position="125"/>
    </location>
</feature>
<evidence type="ECO:0000313" key="6">
    <source>
        <dbReference type="EMBL" id="CAG7825600.1"/>
    </source>
</evidence>